<keyword evidence="3" id="KW-1185">Reference proteome</keyword>
<dbReference type="EMBL" id="BAHC01000205">
    <property type="protein sequence ID" value="GAB93096.1"/>
    <property type="molecule type" value="Genomic_DNA"/>
</dbReference>
<dbReference type="AlphaFoldDB" id="K6WH31"/>
<sequence length="175" mass="18837">MTTNVLVAYASADGSTAEVADRLGQYLQDSGLEVRVASVAEGPDLVGADTVVLGSAVHNGAVLPEFVGFVDDNLAELHRHPVWMFTLSMGPTLRGPIGAIFRNKLPPAVAEVRDRLAANAYHAFAGRFGRPPERKFRVLMWVMGARPGDHRDWADVEAWAAEIAHAARAAESHAE</sequence>
<evidence type="ECO:0000313" key="2">
    <source>
        <dbReference type="EMBL" id="GAB93096.1"/>
    </source>
</evidence>
<dbReference type="InterPro" id="IPR026816">
    <property type="entry name" value="Flavodoxin_dom"/>
</dbReference>
<accession>K6WH31</accession>
<evidence type="ECO:0000259" key="1">
    <source>
        <dbReference type="PROSITE" id="PS50902"/>
    </source>
</evidence>
<name>K6WH31_9ACTN</name>
<dbReference type="eggNOG" id="COG4635">
    <property type="taxonomic scope" value="Bacteria"/>
</dbReference>
<dbReference type="SUPFAM" id="SSF52218">
    <property type="entry name" value="Flavoproteins"/>
    <property type="match status" value="1"/>
</dbReference>
<dbReference type="Proteomes" id="UP000008363">
    <property type="component" value="Unassembled WGS sequence"/>
</dbReference>
<dbReference type="Gene3D" id="3.40.50.360">
    <property type="match status" value="1"/>
</dbReference>
<evidence type="ECO:0000313" key="3">
    <source>
        <dbReference type="Proteomes" id="UP000008363"/>
    </source>
</evidence>
<proteinExistence type="predicted"/>
<dbReference type="Pfam" id="PF12724">
    <property type="entry name" value="Flavodoxin_5"/>
    <property type="match status" value="1"/>
</dbReference>
<dbReference type="InterPro" id="IPR008254">
    <property type="entry name" value="Flavodoxin/NO_synth"/>
</dbReference>
<dbReference type="GO" id="GO:0010181">
    <property type="term" value="F:FMN binding"/>
    <property type="evidence" value="ECO:0007669"/>
    <property type="project" value="InterPro"/>
</dbReference>
<dbReference type="RefSeq" id="WP_006338020.1">
    <property type="nucleotide sequence ID" value="NZ_BAHC01000205.1"/>
</dbReference>
<dbReference type="OrthoDB" id="129384at2"/>
<reference evidence="2 3" key="1">
    <citation type="submission" date="2012-08" db="EMBL/GenBank/DDBJ databases">
        <title>Whole genome shotgun sequence of Gordonia rhizosphera NBRC 16068.</title>
        <authorList>
            <person name="Takarada H."/>
            <person name="Isaki S."/>
            <person name="Hosoyama A."/>
            <person name="Tsuchikane K."/>
            <person name="Katsumata H."/>
            <person name="Baba S."/>
            <person name="Ohji S."/>
            <person name="Yamazaki S."/>
            <person name="Fujita N."/>
        </authorList>
    </citation>
    <scope>NUCLEOTIDE SEQUENCE [LARGE SCALE GENOMIC DNA]</scope>
    <source>
        <strain evidence="2 3">NBRC 16068</strain>
    </source>
</reference>
<feature type="domain" description="Flavodoxin-like" evidence="1">
    <location>
        <begin position="5"/>
        <end position="164"/>
    </location>
</feature>
<comment type="caution">
    <text evidence="2">The sequence shown here is derived from an EMBL/GenBank/DDBJ whole genome shotgun (WGS) entry which is preliminary data.</text>
</comment>
<dbReference type="InterPro" id="IPR029039">
    <property type="entry name" value="Flavoprotein-like_sf"/>
</dbReference>
<organism evidence="2 3">
    <name type="scientific">Gordonia rhizosphera NBRC 16068</name>
    <dbReference type="NCBI Taxonomy" id="1108045"/>
    <lineage>
        <taxon>Bacteria</taxon>
        <taxon>Bacillati</taxon>
        <taxon>Actinomycetota</taxon>
        <taxon>Actinomycetes</taxon>
        <taxon>Mycobacteriales</taxon>
        <taxon>Gordoniaceae</taxon>
        <taxon>Gordonia</taxon>
    </lineage>
</organism>
<dbReference type="PROSITE" id="PS50902">
    <property type="entry name" value="FLAVODOXIN_LIKE"/>
    <property type="match status" value="1"/>
</dbReference>
<protein>
    <recommendedName>
        <fullName evidence="1">Flavodoxin-like domain-containing protein</fullName>
    </recommendedName>
</protein>
<gene>
    <name evidence="2" type="ORF">GORHZ_205_00380</name>
</gene>
<dbReference type="STRING" id="1108045.GORHZ_205_00380"/>